<dbReference type="AlphaFoldDB" id="A0A5C6DGX5"/>
<keyword evidence="8" id="KW-0902">Two-component regulatory system</keyword>
<comment type="catalytic activity">
    <reaction evidence="1">
        <text>ATP + protein L-histidine = ADP + protein N-phospho-L-histidine.</text>
        <dbReference type="EC" id="2.7.13.3"/>
    </reaction>
</comment>
<dbReference type="Gene3D" id="1.10.287.130">
    <property type="match status" value="1"/>
</dbReference>
<dbReference type="Proteomes" id="UP000315471">
    <property type="component" value="Unassembled WGS sequence"/>
</dbReference>
<evidence type="ECO:0000256" key="2">
    <source>
        <dbReference type="ARBA" id="ARBA00012438"/>
    </source>
</evidence>
<dbReference type="InterPro" id="IPR004358">
    <property type="entry name" value="Sig_transdc_His_kin-like_C"/>
</dbReference>
<reference evidence="10 11" key="1">
    <citation type="submission" date="2019-02" db="EMBL/GenBank/DDBJ databases">
        <title>Deep-cultivation of Planctomycetes and their phenomic and genomic characterization uncovers novel biology.</title>
        <authorList>
            <person name="Wiegand S."/>
            <person name="Jogler M."/>
            <person name="Boedeker C."/>
            <person name="Pinto D."/>
            <person name="Vollmers J."/>
            <person name="Rivas-Marin E."/>
            <person name="Kohn T."/>
            <person name="Peeters S.H."/>
            <person name="Heuer A."/>
            <person name="Rast P."/>
            <person name="Oberbeckmann S."/>
            <person name="Bunk B."/>
            <person name="Jeske O."/>
            <person name="Meyerdierks A."/>
            <person name="Storesund J.E."/>
            <person name="Kallscheuer N."/>
            <person name="Luecker S."/>
            <person name="Lage O.M."/>
            <person name="Pohl T."/>
            <person name="Merkel B.J."/>
            <person name="Hornburger P."/>
            <person name="Mueller R.-W."/>
            <person name="Bruemmer F."/>
            <person name="Labrenz M."/>
            <person name="Spormann A.M."/>
            <person name="Op Den Camp H."/>
            <person name="Overmann J."/>
            <person name="Amann R."/>
            <person name="Jetten M.S.M."/>
            <person name="Mascher T."/>
            <person name="Medema M.H."/>
            <person name="Devos D.P."/>
            <person name="Kaster A.-K."/>
            <person name="Ovreas L."/>
            <person name="Rohde M."/>
            <person name="Galperin M.Y."/>
            <person name="Jogler C."/>
        </authorList>
    </citation>
    <scope>NUCLEOTIDE SEQUENCE [LARGE SCALE GENOMIC DNA]</scope>
    <source>
        <strain evidence="10 11">Q31b</strain>
    </source>
</reference>
<comment type="caution">
    <text evidence="10">The sequence shown here is derived from an EMBL/GenBank/DDBJ whole genome shotgun (WGS) entry which is preliminary data.</text>
</comment>
<evidence type="ECO:0000313" key="10">
    <source>
        <dbReference type="EMBL" id="TWU36543.1"/>
    </source>
</evidence>
<dbReference type="PANTHER" id="PTHR43065:SF46">
    <property type="entry name" value="C4-DICARBOXYLATE TRANSPORT SENSOR PROTEIN DCTB"/>
    <property type="match status" value="1"/>
</dbReference>
<evidence type="ECO:0000259" key="9">
    <source>
        <dbReference type="PROSITE" id="PS50109"/>
    </source>
</evidence>
<sequence>MWAQDLSDSGLKKLFNCHILPSLVLQVHSIDRLANYAGAIIQGVADETNSTIDQVVLGDFVLHAFNCPFNEKPMSPQSAPSPHDPVQADAQAEIQYLRAELRKMQSLATLGELMGTATHEFNNVLMTILNYAKLGIRNRDDASRDKALDKILSATERAAKITGTILAQARNRSESLEPTDLRSIITDSLVLLERELRKYRITVETDFANQTPAAIASGNQIQRVVLNLLINSRQAMPEGGTILIKLSESKDKEWVELSVRDSGAGIPKDKLPHIFDAFYTTKSGPDDSGKGGTGLGLAACKEIIDAHHGRIRVESTVGRGTAFVIRLPIAKEQQAAA</sequence>
<proteinExistence type="predicted"/>
<dbReference type="SMART" id="SM00387">
    <property type="entry name" value="HATPase_c"/>
    <property type="match status" value="1"/>
</dbReference>
<evidence type="ECO:0000256" key="8">
    <source>
        <dbReference type="ARBA" id="ARBA00023012"/>
    </source>
</evidence>
<keyword evidence="6 10" id="KW-0418">Kinase</keyword>
<dbReference type="PANTHER" id="PTHR43065">
    <property type="entry name" value="SENSOR HISTIDINE KINASE"/>
    <property type="match status" value="1"/>
</dbReference>
<evidence type="ECO:0000256" key="1">
    <source>
        <dbReference type="ARBA" id="ARBA00000085"/>
    </source>
</evidence>
<evidence type="ECO:0000256" key="6">
    <source>
        <dbReference type="ARBA" id="ARBA00022777"/>
    </source>
</evidence>
<dbReference type="InterPro" id="IPR005467">
    <property type="entry name" value="His_kinase_dom"/>
</dbReference>
<dbReference type="InterPro" id="IPR036097">
    <property type="entry name" value="HisK_dim/P_sf"/>
</dbReference>
<dbReference type="PROSITE" id="PS50109">
    <property type="entry name" value="HIS_KIN"/>
    <property type="match status" value="1"/>
</dbReference>
<dbReference type="Pfam" id="PF00512">
    <property type="entry name" value="HisKA"/>
    <property type="match status" value="1"/>
</dbReference>
<keyword evidence="11" id="KW-1185">Reference proteome</keyword>
<dbReference type="EMBL" id="SJPY01000008">
    <property type="protein sequence ID" value="TWU36543.1"/>
    <property type="molecule type" value="Genomic_DNA"/>
</dbReference>
<evidence type="ECO:0000313" key="11">
    <source>
        <dbReference type="Proteomes" id="UP000315471"/>
    </source>
</evidence>
<dbReference type="Gene3D" id="3.30.565.10">
    <property type="entry name" value="Histidine kinase-like ATPase, C-terminal domain"/>
    <property type="match status" value="1"/>
</dbReference>
<dbReference type="EC" id="2.7.13.3" evidence="2"/>
<evidence type="ECO:0000256" key="3">
    <source>
        <dbReference type="ARBA" id="ARBA00022553"/>
    </source>
</evidence>
<name>A0A5C6DGX5_9BACT</name>
<protein>
    <recommendedName>
        <fullName evidence="2">histidine kinase</fullName>
        <ecNumber evidence="2">2.7.13.3</ecNumber>
    </recommendedName>
</protein>
<evidence type="ECO:0000256" key="5">
    <source>
        <dbReference type="ARBA" id="ARBA00022741"/>
    </source>
</evidence>
<dbReference type="CDD" id="cd00075">
    <property type="entry name" value="HATPase"/>
    <property type="match status" value="1"/>
</dbReference>
<gene>
    <name evidence="10" type="primary">tmoS_2</name>
    <name evidence="10" type="ORF">Q31b_48240</name>
</gene>
<evidence type="ECO:0000256" key="4">
    <source>
        <dbReference type="ARBA" id="ARBA00022679"/>
    </source>
</evidence>
<dbReference type="GO" id="GO:0000155">
    <property type="term" value="F:phosphorelay sensor kinase activity"/>
    <property type="evidence" value="ECO:0007669"/>
    <property type="project" value="InterPro"/>
</dbReference>
<dbReference type="Pfam" id="PF02518">
    <property type="entry name" value="HATPase_c"/>
    <property type="match status" value="1"/>
</dbReference>
<dbReference type="InterPro" id="IPR003594">
    <property type="entry name" value="HATPase_dom"/>
</dbReference>
<accession>A0A5C6DGX5</accession>
<keyword evidence="7" id="KW-0067">ATP-binding</keyword>
<dbReference type="InterPro" id="IPR036890">
    <property type="entry name" value="HATPase_C_sf"/>
</dbReference>
<feature type="domain" description="Histidine kinase" evidence="9">
    <location>
        <begin position="116"/>
        <end position="331"/>
    </location>
</feature>
<keyword evidence="3" id="KW-0597">Phosphoprotein</keyword>
<evidence type="ECO:0000256" key="7">
    <source>
        <dbReference type="ARBA" id="ARBA00022840"/>
    </source>
</evidence>
<dbReference type="InterPro" id="IPR003661">
    <property type="entry name" value="HisK_dim/P_dom"/>
</dbReference>
<dbReference type="GO" id="GO:0005524">
    <property type="term" value="F:ATP binding"/>
    <property type="evidence" value="ECO:0007669"/>
    <property type="project" value="UniProtKB-KW"/>
</dbReference>
<dbReference type="SUPFAM" id="SSF55874">
    <property type="entry name" value="ATPase domain of HSP90 chaperone/DNA topoisomerase II/histidine kinase"/>
    <property type="match status" value="1"/>
</dbReference>
<dbReference type="PRINTS" id="PR00344">
    <property type="entry name" value="BCTRLSENSOR"/>
</dbReference>
<organism evidence="10 11">
    <name type="scientific">Novipirellula aureliae</name>
    <dbReference type="NCBI Taxonomy" id="2527966"/>
    <lineage>
        <taxon>Bacteria</taxon>
        <taxon>Pseudomonadati</taxon>
        <taxon>Planctomycetota</taxon>
        <taxon>Planctomycetia</taxon>
        <taxon>Pirellulales</taxon>
        <taxon>Pirellulaceae</taxon>
        <taxon>Novipirellula</taxon>
    </lineage>
</organism>
<dbReference type="SMART" id="SM00388">
    <property type="entry name" value="HisKA"/>
    <property type="match status" value="1"/>
</dbReference>
<keyword evidence="5" id="KW-0547">Nucleotide-binding</keyword>
<dbReference type="SUPFAM" id="SSF47384">
    <property type="entry name" value="Homodimeric domain of signal transducing histidine kinase"/>
    <property type="match status" value="1"/>
</dbReference>
<keyword evidence="4 10" id="KW-0808">Transferase</keyword>